<evidence type="ECO:0000256" key="9">
    <source>
        <dbReference type="ARBA" id="ARBA00023065"/>
    </source>
</evidence>
<keyword evidence="6 13" id="KW-0547">Nucleotide-binding</keyword>
<dbReference type="PROSITE" id="PS51711">
    <property type="entry name" value="G_FEOB"/>
    <property type="match status" value="1"/>
</dbReference>
<feature type="binding site" evidence="14">
    <location>
        <position position="32"/>
    </location>
    <ligand>
        <name>Mg(2+)</name>
        <dbReference type="ChEBI" id="CHEBI:18420"/>
        <label>2</label>
    </ligand>
</feature>
<feature type="transmembrane region" description="Helical" evidence="15">
    <location>
        <begin position="440"/>
        <end position="467"/>
    </location>
</feature>
<feature type="transmembrane region" description="Helical" evidence="15">
    <location>
        <begin position="538"/>
        <end position="559"/>
    </location>
</feature>
<keyword evidence="14" id="KW-0479">Metal-binding</keyword>
<keyword evidence="14" id="KW-0460">Magnesium</keyword>
<feature type="binding site" evidence="13">
    <location>
        <begin position="17"/>
        <end position="24"/>
    </location>
    <ligand>
        <name>GTP</name>
        <dbReference type="ChEBI" id="CHEBI:37565"/>
        <label>1</label>
    </ligand>
</feature>
<dbReference type="PANTHER" id="PTHR43185">
    <property type="entry name" value="FERROUS IRON TRANSPORT PROTEIN B"/>
    <property type="match status" value="1"/>
</dbReference>
<feature type="transmembrane region" description="Helical" evidence="15">
    <location>
        <begin position="406"/>
        <end position="428"/>
    </location>
</feature>
<feature type="binding site" evidence="13">
    <location>
        <begin position="42"/>
        <end position="46"/>
    </location>
    <ligand>
        <name>GTP</name>
        <dbReference type="ChEBI" id="CHEBI:37565"/>
        <label>1</label>
    </ligand>
</feature>
<dbReference type="SUPFAM" id="SSF52540">
    <property type="entry name" value="P-loop containing nucleoside triphosphate hydrolases"/>
    <property type="match status" value="1"/>
</dbReference>
<comment type="similarity">
    <text evidence="15">Belongs to the TRAFAC class TrmE-Era-EngA-EngB-Septin-like GTPase superfamily. FeoB GTPase (TC 9.A.8) family.</text>
</comment>
<protein>
    <recommendedName>
        <fullName evidence="12 15">Ferrous iron transport protein B</fullName>
    </recommendedName>
</protein>
<evidence type="ECO:0000256" key="14">
    <source>
        <dbReference type="PIRSR" id="PIRSR603373-2"/>
    </source>
</evidence>
<feature type="binding site" evidence="14">
    <location>
        <position position="29"/>
    </location>
    <ligand>
        <name>Mg(2+)</name>
        <dbReference type="ChEBI" id="CHEBI:18420"/>
        <label>2</label>
    </ligand>
</feature>
<comment type="caution">
    <text evidence="17">The sequence shown here is derived from an EMBL/GenBank/DDBJ whole genome shotgun (WGS) entry which is preliminary data.</text>
</comment>
<feature type="transmembrane region" description="Helical" evidence="15">
    <location>
        <begin position="709"/>
        <end position="732"/>
    </location>
</feature>
<dbReference type="InterPro" id="IPR050860">
    <property type="entry name" value="FeoB_GTPase"/>
</dbReference>
<feature type="binding site" evidence="13">
    <location>
        <begin position="130"/>
        <end position="133"/>
    </location>
    <ligand>
        <name>GTP</name>
        <dbReference type="ChEBI" id="CHEBI:37565"/>
        <label>1</label>
    </ligand>
</feature>
<dbReference type="InterPro" id="IPR030389">
    <property type="entry name" value="G_FEOB_dom"/>
</dbReference>
<keyword evidence="4 15" id="KW-0410">Iron transport</keyword>
<dbReference type="CDD" id="cd01879">
    <property type="entry name" value="FeoB"/>
    <property type="match status" value="1"/>
</dbReference>
<feature type="transmembrane region" description="Helical" evidence="15">
    <location>
        <begin position="306"/>
        <end position="326"/>
    </location>
</feature>
<dbReference type="GO" id="GO:0015093">
    <property type="term" value="F:ferrous iron transmembrane transporter activity"/>
    <property type="evidence" value="ECO:0007669"/>
    <property type="project" value="UniProtKB-UniRule"/>
</dbReference>
<evidence type="ECO:0000256" key="1">
    <source>
        <dbReference type="ARBA" id="ARBA00004651"/>
    </source>
</evidence>
<keyword evidence="7 15" id="KW-1133">Transmembrane helix</keyword>
<evidence type="ECO:0000256" key="7">
    <source>
        <dbReference type="ARBA" id="ARBA00022989"/>
    </source>
</evidence>
<dbReference type="GO" id="GO:0005886">
    <property type="term" value="C:plasma membrane"/>
    <property type="evidence" value="ECO:0007669"/>
    <property type="project" value="UniProtKB-SubCell"/>
</dbReference>
<dbReference type="PRINTS" id="PR00326">
    <property type="entry name" value="GTP1OBG"/>
</dbReference>
<evidence type="ECO:0000313" key="17">
    <source>
        <dbReference type="EMBL" id="OGW95230.1"/>
    </source>
</evidence>
<dbReference type="GO" id="GO:0046872">
    <property type="term" value="F:metal ion binding"/>
    <property type="evidence" value="ECO:0007669"/>
    <property type="project" value="UniProtKB-KW"/>
</dbReference>
<comment type="function">
    <text evidence="15">Probable transporter of a GTP-driven Fe(2+) uptake system.</text>
</comment>
<keyword evidence="8 15" id="KW-0408">Iron</keyword>
<keyword evidence="3" id="KW-1003">Cell membrane</keyword>
<sequence>MMNKQPKIKRKEIALVGNPNSGKTTIFNALTGLRHKTANYPGVTVEKKEGILALPLSREQVTVIDLPGAYSLTPTSTDEEIVHEVLLGRVVGTPPPDLVVIIVDASNLERNLFFAGQVIETSTRAIMVLNMWDLALKNGLDIDLQQLSRRYGIPVVPAIGGQKGGMERLKVAIEKQLSLEPAKAKVSPENCHLPLPLEVKDMRGRIERFIKFMFKHNPHAAQGEALRLIGDSYFRSPLFREMGEQLKQVVIAVRKRLEHVRIDWSSVEAENRYEFIKAIYDQAVPTSEVKRVKTSDRIDRILTHPFWGLIFFGLMMAAIFQAIFSWANYPMEMISTCITKMSEWFGQILPDGQLKSLAIDGIMAGVGGIVIFLPQILFLFFFIALFEDSGYMARAAFLLDRIMRSVGLSGKSFIPLLSSFACAVPGIMATRTVEDKNDRLATILVVPLMSCSARLPVYTLMIAAFIPPAKILGIFDLKGVTLFSLYVLSVVAGLIAAWIFRKTILRKSLTPFILELPPYRIPQWRTVLHLMWDRAKVFLSRAGTIIFAFSIILWFLISYPRNPAVEQRFDSARVAASQTLQGDELAHRLSYIDAEQKGEEIRISFAGWIGRSIEPVIKPLGFTWEIGIGLVASFVARELMVSTLAILNHVEDKSGGESRELVQALQEQVSISSGKRVYTPLVAVSLMVFFLFACQCISTLAIVKRETNGWRWPLFMVAYMTTLAWVASFLVYQGGKILGFE</sequence>
<name>A0A1G1KQK9_9BACT</name>
<dbReference type="InterPro" id="IPR027417">
    <property type="entry name" value="P-loop_NTPase"/>
</dbReference>
<dbReference type="Gene3D" id="3.40.50.300">
    <property type="entry name" value="P-loop containing nucleotide triphosphate hydrolases"/>
    <property type="match status" value="1"/>
</dbReference>
<feature type="transmembrane region" description="Helical" evidence="15">
    <location>
        <begin position="681"/>
        <end position="703"/>
    </location>
</feature>
<accession>A0A1G1KQK9</accession>
<dbReference type="InterPro" id="IPR006073">
    <property type="entry name" value="GTP-bd"/>
</dbReference>
<dbReference type="Pfam" id="PF07664">
    <property type="entry name" value="FeoB_C"/>
    <property type="match status" value="1"/>
</dbReference>
<dbReference type="InterPro" id="IPR011640">
    <property type="entry name" value="Fe2_transport_prot_B_C"/>
</dbReference>
<evidence type="ECO:0000256" key="5">
    <source>
        <dbReference type="ARBA" id="ARBA00022692"/>
    </source>
</evidence>
<keyword evidence="2 15" id="KW-0813">Transport</keyword>
<keyword evidence="11 15" id="KW-0472">Membrane</keyword>
<dbReference type="PANTHER" id="PTHR43185:SF1">
    <property type="entry name" value="FE(2+) TRANSPORTER FEOB"/>
    <property type="match status" value="1"/>
</dbReference>
<evidence type="ECO:0000256" key="12">
    <source>
        <dbReference type="NCBIfam" id="TIGR00437"/>
    </source>
</evidence>
<proteinExistence type="inferred from homology"/>
<evidence type="ECO:0000256" key="8">
    <source>
        <dbReference type="ARBA" id="ARBA00023004"/>
    </source>
</evidence>
<keyword evidence="10 13" id="KW-0342">GTP-binding</keyword>
<evidence type="ECO:0000256" key="4">
    <source>
        <dbReference type="ARBA" id="ARBA00022496"/>
    </source>
</evidence>
<dbReference type="NCBIfam" id="TIGR00437">
    <property type="entry name" value="feoB"/>
    <property type="match status" value="1"/>
</dbReference>
<dbReference type="AlphaFoldDB" id="A0A1G1KQK9"/>
<dbReference type="EMBL" id="MHFR01000068">
    <property type="protein sequence ID" value="OGW95230.1"/>
    <property type="molecule type" value="Genomic_DNA"/>
</dbReference>
<feature type="domain" description="FeoB-type G" evidence="16">
    <location>
        <begin position="10"/>
        <end position="179"/>
    </location>
</feature>
<evidence type="ECO:0000256" key="3">
    <source>
        <dbReference type="ARBA" id="ARBA00022475"/>
    </source>
</evidence>
<evidence type="ECO:0000256" key="13">
    <source>
        <dbReference type="PIRSR" id="PIRSR603373-1"/>
    </source>
</evidence>
<dbReference type="Pfam" id="PF07670">
    <property type="entry name" value="Gate"/>
    <property type="match status" value="2"/>
</dbReference>
<dbReference type="GO" id="GO:0005525">
    <property type="term" value="F:GTP binding"/>
    <property type="evidence" value="ECO:0007669"/>
    <property type="project" value="UniProtKB-KW"/>
</dbReference>
<evidence type="ECO:0000256" key="11">
    <source>
        <dbReference type="ARBA" id="ARBA00023136"/>
    </source>
</evidence>
<evidence type="ECO:0000256" key="6">
    <source>
        <dbReference type="ARBA" id="ARBA00022741"/>
    </source>
</evidence>
<reference evidence="17 18" key="1">
    <citation type="journal article" date="2016" name="Nat. Commun.">
        <title>Thousands of microbial genomes shed light on interconnected biogeochemical processes in an aquifer system.</title>
        <authorList>
            <person name="Anantharaman K."/>
            <person name="Brown C.T."/>
            <person name="Hug L.A."/>
            <person name="Sharon I."/>
            <person name="Castelle C.J."/>
            <person name="Probst A.J."/>
            <person name="Thomas B.C."/>
            <person name="Singh A."/>
            <person name="Wilkins M.J."/>
            <person name="Karaoz U."/>
            <person name="Brodie E.L."/>
            <person name="Williams K.H."/>
            <person name="Hubbard S.S."/>
            <person name="Banfield J.F."/>
        </authorList>
    </citation>
    <scope>NUCLEOTIDE SEQUENCE [LARGE SCALE GENOMIC DNA]</scope>
</reference>
<feature type="transmembrane region" description="Helical" evidence="15">
    <location>
        <begin position="479"/>
        <end position="500"/>
    </location>
</feature>
<gene>
    <name evidence="17" type="ORF">A3G33_04685</name>
</gene>
<keyword evidence="9" id="KW-0406">Ion transport</keyword>
<comment type="subcellular location">
    <subcellularLocation>
        <location evidence="15">Cell inner membrane</location>
        <topology evidence="15">Multi-pass membrane protein</topology>
    </subcellularLocation>
    <subcellularLocation>
        <location evidence="1">Cell membrane</location>
        <topology evidence="1">Multi-pass membrane protein</topology>
    </subcellularLocation>
</comment>
<organism evidence="17 18">
    <name type="scientific">Candidatus Danuiimicrobium aquiferis</name>
    <dbReference type="NCBI Taxonomy" id="1801832"/>
    <lineage>
        <taxon>Bacteria</taxon>
        <taxon>Pseudomonadati</taxon>
        <taxon>Candidatus Omnitrophota</taxon>
        <taxon>Candidatus Danuiimicrobium</taxon>
    </lineage>
</organism>
<dbReference type="Proteomes" id="UP000178187">
    <property type="component" value="Unassembled WGS sequence"/>
</dbReference>
<evidence type="ECO:0000256" key="10">
    <source>
        <dbReference type="ARBA" id="ARBA00023134"/>
    </source>
</evidence>
<feature type="transmembrane region" description="Helical" evidence="15">
    <location>
        <begin position="362"/>
        <end position="386"/>
    </location>
</feature>
<feature type="binding site" evidence="14">
    <location>
        <position position="28"/>
    </location>
    <ligand>
        <name>Mg(2+)</name>
        <dbReference type="ChEBI" id="CHEBI:18420"/>
        <label>2</label>
    </ligand>
</feature>
<evidence type="ECO:0000313" key="18">
    <source>
        <dbReference type="Proteomes" id="UP000178187"/>
    </source>
</evidence>
<dbReference type="InterPro" id="IPR011642">
    <property type="entry name" value="Gate_dom"/>
</dbReference>
<dbReference type="InterPro" id="IPR003373">
    <property type="entry name" value="Fe2_transport_prot-B"/>
</dbReference>
<evidence type="ECO:0000256" key="2">
    <source>
        <dbReference type="ARBA" id="ARBA00022448"/>
    </source>
</evidence>
<feature type="binding site" evidence="13">
    <location>
        <begin position="65"/>
        <end position="68"/>
    </location>
    <ligand>
        <name>GTP</name>
        <dbReference type="ChEBI" id="CHEBI:37565"/>
        <label>1</label>
    </ligand>
</feature>
<evidence type="ECO:0000256" key="15">
    <source>
        <dbReference type="RuleBase" id="RU362098"/>
    </source>
</evidence>
<feature type="binding site" evidence="14">
    <location>
        <position position="31"/>
    </location>
    <ligand>
        <name>Mg(2+)</name>
        <dbReference type="ChEBI" id="CHEBI:18420"/>
        <label>2</label>
    </ligand>
</feature>
<dbReference type="Pfam" id="PF02421">
    <property type="entry name" value="FeoB_N"/>
    <property type="match status" value="1"/>
</dbReference>
<evidence type="ECO:0000259" key="16">
    <source>
        <dbReference type="PROSITE" id="PS51711"/>
    </source>
</evidence>
<keyword evidence="5 15" id="KW-0812">Transmembrane</keyword>